<comment type="caution">
    <text evidence="2">The sequence shown here is derived from an EMBL/GenBank/DDBJ whole genome shotgun (WGS) entry which is preliminary data.</text>
</comment>
<dbReference type="Proteomes" id="UP001432146">
    <property type="component" value="Unassembled WGS sequence"/>
</dbReference>
<accession>A0AAW1AIR4</accession>
<dbReference type="AlphaFoldDB" id="A0AAW1AIR4"/>
<sequence length="112" mass="12261">MTTGREDGEGITEEEYDKFTGCTEIPEILPEGTLVLGTRERCASWSSTGIEAREFHPGLLDAVRFTLSTDHRSTVGSLQSICWKEKESSERSAPGSEKFGARTNDLVSADCT</sequence>
<dbReference type="EMBL" id="JAWNGG020000010">
    <property type="protein sequence ID" value="KAK9309655.1"/>
    <property type="molecule type" value="Genomic_DNA"/>
</dbReference>
<keyword evidence="3" id="KW-1185">Reference proteome</keyword>
<organism evidence="2 3">
    <name type="scientific">Tetragonisca angustula</name>
    <dbReference type="NCBI Taxonomy" id="166442"/>
    <lineage>
        <taxon>Eukaryota</taxon>
        <taxon>Metazoa</taxon>
        <taxon>Ecdysozoa</taxon>
        <taxon>Arthropoda</taxon>
        <taxon>Hexapoda</taxon>
        <taxon>Insecta</taxon>
        <taxon>Pterygota</taxon>
        <taxon>Neoptera</taxon>
        <taxon>Endopterygota</taxon>
        <taxon>Hymenoptera</taxon>
        <taxon>Apocrita</taxon>
        <taxon>Aculeata</taxon>
        <taxon>Apoidea</taxon>
        <taxon>Anthophila</taxon>
        <taxon>Apidae</taxon>
        <taxon>Tetragonisca</taxon>
    </lineage>
</organism>
<protein>
    <submittedName>
        <fullName evidence="2">Uncharacterized protein</fullName>
    </submittedName>
</protein>
<evidence type="ECO:0000313" key="2">
    <source>
        <dbReference type="EMBL" id="KAK9309655.1"/>
    </source>
</evidence>
<evidence type="ECO:0000313" key="3">
    <source>
        <dbReference type="Proteomes" id="UP001432146"/>
    </source>
</evidence>
<evidence type="ECO:0000256" key="1">
    <source>
        <dbReference type="SAM" id="MobiDB-lite"/>
    </source>
</evidence>
<gene>
    <name evidence="2" type="ORF">QLX08_000856</name>
</gene>
<reference evidence="2 3" key="1">
    <citation type="submission" date="2024-05" db="EMBL/GenBank/DDBJ databases">
        <title>The nuclear and mitochondrial genome assemblies of Tetragonisca angustula (Apidae: Meliponini), a tiny yet remarkable pollinator in the Neotropics.</title>
        <authorList>
            <person name="Ferrari R."/>
            <person name="Ricardo P.C."/>
            <person name="Dias F.C."/>
            <person name="Araujo N.S."/>
            <person name="Soares D.O."/>
            <person name="Zhou Q.-S."/>
            <person name="Zhu C.-D."/>
            <person name="Coutinho L."/>
            <person name="Airas M.C."/>
            <person name="Batista T.M."/>
        </authorList>
    </citation>
    <scope>NUCLEOTIDE SEQUENCE [LARGE SCALE GENOMIC DNA]</scope>
    <source>
        <strain evidence="2">ASF017062</strain>
        <tissue evidence="2">Abdomen</tissue>
    </source>
</reference>
<name>A0AAW1AIR4_9HYME</name>
<feature type="region of interest" description="Disordered" evidence="1">
    <location>
        <begin position="86"/>
        <end position="112"/>
    </location>
</feature>
<proteinExistence type="predicted"/>